<sequence length="74" mass="7875">RLVCGLSAGKYFCTTLHDVGHSSSKGEVSTPCRSCRILSFYHPVAASLHPQLAFPGHLPTLDLIVTFGLGPLVP</sequence>
<evidence type="ECO:0000313" key="2">
    <source>
        <dbReference type="Proteomes" id="UP001066276"/>
    </source>
</evidence>
<proteinExistence type="predicted"/>
<organism evidence="1 2">
    <name type="scientific">Pleurodeles waltl</name>
    <name type="common">Iberian ribbed newt</name>
    <dbReference type="NCBI Taxonomy" id="8319"/>
    <lineage>
        <taxon>Eukaryota</taxon>
        <taxon>Metazoa</taxon>
        <taxon>Chordata</taxon>
        <taxon>Craniata</taxon>
        <taxon>Vertebrata</taxon>
        <taxon>Euteleostomi</taxon>
        <taxon>Amphibia</taxon>
        <taxon>Batrachia</taxon>
        <taxon>Caudata</taxon>
        <taxon>Salamandroidea</taxon>
        <taxon>Salamandridae</taxon>
        <taxon>Pleurodelinae</taxon>
        <taxon>Pleurodeles</taxon>
    </lineage>
</organism>
<feature type="non-terminal residue" evidence="1">
    <location>
        <position position="74"/>
    </location>
</feature>
<accession>A0AAV7LJY4</accession>
<feature type="non-terminal residue" evidence="1">
    <location>
        <position position="1"/>
    </location>
</feature>
<gene>
    <name evidence="1" type="ORF">NDU88_005050</name>
</gene>
<comment type="caution">
    <text evidence="1">The sequence shown here is derived from an EMBL/GenBank/DDBJ whole genome shotgun (WGS) entry which is preliminary data.</text>
</comment>
<protein>
    <submittedName>
        <fullName evidence="1">Uncharacterized protein</fullName>
    </submittedName>
</protein>
<dbReference type="EMBL" id="JANPWB010000015">
    <property type="protein sequence ID" value="KAJ1091936.1"/>
    <property type="molecule type" value="Genomic_DNA"/>
</dbReference>
<dbReference type="Proteomes" id="UP001066276">
    <property type="component" value="Chromosome 11"/>
</dbReference>
<evidence type="ECO:0000313" key="1">
    <source>
        <dbReference type="EMBL" id="KAJ1091936.1"/>
    </source>
</evidence>
<reference evidence="1" key="1">
    <citation type="journal article" date="2022" name="bioRxiv">
        <title>Sequencing and chromosome-scale assembly of the giantPleurodeles waltlgenome.</title>
        <authorList>
            <person name="Brown T."/>
            <person name="Elewa A."/>
            <person name="Iarovenko S."/>
            <person name="Subramanian E."/>
            <person name="Araus A.J."/>
            <person name="Petzold A."/>
            <person name="Susuki M."/>
            <person name="Suzuki K.-i.T."/>
            <person name="Hayashi T."/>
            <person name="Toyoda A."/>
            <person name="Oliveira C."/>
            <person name="Osipova E."/>
            <person name="Leigh N.D."/>
            <person name="Simon A."/>
            <person name="Yun M.H."/>
        </authorList>
    </citation>
    <scope>NUCLEOTIDE SEQUENCE</scope>
    <source>
        <strain evidence="1">20211129_DDA</strain>
        <tissue evidence="1">Liver</tissue>
    </source>
</reference>
<keyword evidence="2" id="KW-1185">Reference proteome</keyword>
<name>A0AAV7LJY4_PLEWA</name>
<dbReference type="AlphaFoldDB" id="A0AAV7LJY4"/>